<dbReference type="SUPFAM" id="SSF55120">
    <property type="entry name" value="Pseudouridine synthase"/>
    <property type="match status" value="1"/>
</dbReference>
<dbReference type="GO" id="GO:0001522">
    <property type="term" value="P:pseudouridine synthesis"/>
    <property type="evidence" value="ECO:0007669"/>
    <property type="project" value="InterPro"/>
</dbReference>
<evidence type="ECO:0000256" key="1">
    <source>
        <dbReference type="SAM" id="MobiDB-lite"/>
    </source>
</evidence>
<evidence type="ECO:0000313" key="4">
    <source>
        <dbReference type="Proteomes" id="UP000516437"/>
    </source>
</evidence>
<protein>
    <submittedName>
        <fullName evidence="3">Multisubstrate pseudouridine synthase 7</fullName>
    </submittedName>
</protein>
<keyword evidence="4" id="KW-1185">Reference proteome</keyword>
<organism evidence="3 4">
    <name type="scientific">Morella rubra</name>
    <name type="common">Chinese bayberry</name>
    <dbReference type="NCBI Taxonomy" id="262757"/>
    <lineage>
        <taxon>Eukaryota</taxon>
        <taxon>Viridiplantae</taxon>
        <taxon>Streptophyta</taxon>
        <taxon>Embryophyta</taxon>
        <taxon>Tracheophyta</taxon>
        <taxon>Spermatophyta</taxon>
        <taxon>Magnoliopsida</taxon>
        <taxon>eudicotyledons</taxon>
        <taxon>Gunneridae</taxon>
        <taxon>Pentapetalae</taxon>
        <taxon>rosids</taxon>
        <taxon>fabids</taxon>
        <taxon>Fagales</taxon>
        <taxon>Myricaceae</taxon>
        <taxon>Morella</taxon>
    </lineage>
</organism>
<feature type="compositionally biased region" description="Basic and acidic residues" evidence="1">
    <location>
        <begin position="172"/>
        <end position="182"/>
    </location>
</feature>
<sequence>MATKTIVESDVGIICYISKLPGFRGILKQRYSDFIVNEVDMEGKVVHLTSLDAPQEIGEETVTMTDDKENTKSYASEIDAFRSLAGNSDAKHLEALLCQINSGVEDSISPVILSPDSDKSHRTAIHSFFKQNFKFLVTDVVDGPDASSKCIRVRLNIGGQKNKGRNSKKRKERGDKPFDSRGSENWSENDGKFLRFHLYKENKETQEALGLIGKMLGIQPRSFGFAGTKDKRSISTQRKRGI</sequence>
<dbReference type="InterPro" id="IPR020103">
    <property type="entry name" value="PsdUridine_synth_cat_dom_sf"/>
</dbReference>
<dbReference type="GO" id="GO:0005634">
    <property type="term" value="C:nucleus"/>
    <property type="evidence" value="ECO:0007669"/>
    <property type="project" value="TreeGrafter"/>
</dbReference>
<dbReference type="Pfam" id="PF01142">
    <property type="entry name" value="TruD"/>
    <property type="match status" value="1"/>
</dbReference>
<dbReference type="PANTHER" id="PTHR13326:SF21">
    <property type="entry name" value="PSEUDOURIDYLATE SYNTHASE PUS7L"/>
    <property type="match status" value="1"/>
</dbReference>
<feature type="compositionally biased region" description="Basic residues" evidence="1">
    <location>
        <begin position="162"/>
        <end position="171"/>
    </location>
</feature>
<name>A0A6A1V631_9ROSI</name>
<reference evidence="3 4" key="1">
    <citation type="journal article" date="2019" name="Plant Biotechnol. J.">
        <title>The red bayberry genome and genetic basis of sex determination.</title>
        <authorList>
            <person name="Jia H.M."/>
            <person name="Jia H.J."/>
            <person name="Cai Q.L."/>
            <person name="Wang Y."/>
            <person name="Zhao H.B."/>
            <person name="Yang W.F."/>
            <person name="Wang G.Y."/>
            <person name="Li Y.H."/>
            <person name="Zhan D.L."/>
            <person name="Shen Y.T."/>
            <person name="Niu Q.F."/>
            <person name="Chang L."/>
            <person name="Qiu J."/>
            <person name="Zhao L."/>
            <person name="Xie H.B."/>
            <person name="Fu W.Y."/>
            <person name="Jin J."/>
            <person name="Li X.W."/>
            <person name="Jiao Y."/>
            <person name="Zhou C.C."/>
            <person name="Tu T."/>
            <person name="Chai C.Y."/>
            <person name="Gao J.L."/>
            <person name="Fan L.J."/>
            <person name="van de Weg E."/>
            <person name="Wang J.Y."/>
            <person name="Gao Z.S."/>
        </authorList>
    </citation>
    <scope>NUCLEOTIDE SEQUENCE [LARGE SCALE GENOMIC DNA]</scope>
    <source>
        <tissue evidence="3">Leaves</tissue>
    </source>
</reference>
<dbReference type="InterPro" id="IPR001656">
    <property type="entry name" value="PsdUridine_synth_TruD"/>
</dbReference>
<dbReference type="Pfam" id="PF23943">
    <property type="entry name" value="PUS7L_N"/>
    <property type="match status" value="1"/>
</dbReference>
<dbReference type="Proteomes" id="UP000516437">
    <property type="component" value="Chromosome 7"/>
</dbReference>
<evidence type="ECO:0000259" key="2">
    <source>
        <dbReference type="Pfam" id="PF23943"/>
    </source>
</evidence>
<accession>A0A6A1V631</accession>
<dbReference type="EMBL" id="RXIC02000025">
    <property type="protein sequence ID" value="KAB1208274.1"/>
    <property type="molecule type" value="Genomic_DNA"/>
</dbReference>
<dbReference type="AlphaFoldDB" id="A0A6A1V631"/>
<dbReference type="PANTHER" id="PTHR13326">
    <property type="entry name" value="TRNA PSEUDOURIDINE SYNTHASE D"/>
    <property type="match status" value="1"/>
</dbReference>
<dbReference type="GO" id="GO:0009982">
    <property type="term" value="F:pseudouridine synthase activity"/>
    <property type="evidence" value="ECO:0007669"/>
    <property type="project" value="InterPro"/>
</dbReference>
<feature type="region of interest" description="Disordered" evidence="1">
    <location>
        <begin position="159"/>
        <end position="186"/>
    </location>
</feature>
<evidence type="ECO:0000313" key="3">
    <source>
        <dbReference type="EMBL" id="KAB1208274.1"/>
    </source>
</evidence>
<gene>
    <name evidence="3" type="ORF">CJ030_MR7G000172</name>
</gene>
<dbReference type="InterPro" id="IPR042214">
    <property type="entry name" value="TruD_catalytic"/>
</dbReference>
<dbReference type="Gene3D" id="3.30.2350.20">
    <property type="entry name" value="TruD, catalytic domain"/>
    <property type="match status" value="1"/>
</dbReference>
<proteinExistence type="predicted"/>
<dbReference type="GO" id="GO:0003723">
    <property type="term" value="F:RNA binding"/>
    <property type="evidence" value="ECO:0007669"/>
    <property type="project" value="InterPro"/>
</dbReference>
<feature type="domain" description="Pseudouridylate synthase PUS7L N-terminal" evidence="2">
    <location>
        <begin position="81"/>
        <end position="139"/>
    </location>
</feature>
<dbReference type="InterPro" id="IPR056963">
    <property type="entry name" value="PUS7L_N"/>
</dbReference>
<comment type="caution">
    <text evidence="3">The sequence shown here is derived from an EMBL/GenBank/DDBJ whole genome shotgun (WGS) entry which is preliminary data.</text>
</comment>
<dbReference type="OrthoDB" id="447290at2759"/>